<dbReference type="NCBIfam" id="NF011660">
    <property type="entry name" value="PRK15080.1"/>
    <property type="match status" value="1"/>
</dbReference>
<accession>E8N2F4</accession>
<name>E8N2F4_ANATU</name>
<dbReference type="eggNOG" id="COG4820">
    <property type="taxonomic scope" value="Bacteria"/>
</dbReference>
<dbReference type="STRING" id="926569.ANT_07260"/>
<dbReference type="RefSeq" id="WP_013559153.1">
    <property type="nucleotide sequence ID" value="NC_014960.1"/>
</dbReference>
<dbReference type="SUPFAM" id="SSF53067">
    <property type="entry name" value="Actin-like ATPase domain"/>
    <property type="match status" value="2"/>
</dbReference>
<organism evidence="1 2">
    <name type="scientific">Anaerolinea thermophila (strain DSM 14523 / JCM 11388 / NBRC 100420 / UNI-1)</name>
    <dbReference type="NCBI Taxonomy" id="926569"/>
    <lineage>
        <taxon>Bacteria</taxon>
        <taxon>Bacillati</taxon>
        <taxon>Chloroflexota</taxon>
        <taxon>Anaerolineae</taxon>
        <taxon>Anaerolineales</taxon>
        <taxon>Anaerolineaceae</taxon>
        <taxon>Anaerolinea</taxon>
    </lineage>
</organism>
<dbReference type="InterPro" id="IPR005883">
    <property type="entry name" value="PilM"/>
</dbReference>
<sequence length="274" mass="29280">MNTNLHSFLQEAEKAIQRRSINGYRGQVHCGVDLGTAYVSMFVLTEDYQPLVGTYQFAEIVRDGLVVDFAGAVDLVRKMKADLESRLGFELTSAATAYPPGVPVAEVRATRYVLEAAGLNCSNLVDEPTAANAVLEVKDGAVVDIGGGTTGIAIIQNGEVIYTADEPTGGTHFTLVVAGALKISFHEAEEKKIDPSQQPVLYPLVRPVMEKVGSIIQRHIQPYAVDCIYLVGGSSAFIGFPKVIEGITGIKTVVPGNPLFVTPLGIAMNDRISS</sequence>
<dbReference type="KEGG" id="atm:ANT_07260"/>
<dbReference type="InterPro" id="IPR043129">
    <property type="entry name" value="ATPase_NBD"/>
</dbReference>
<dbReference type="InParanoid" id="E8N2F4"/>
<keyword evidence="2" id="KW-1185">Reference proteome</keyword>
<dbReference type="EMBL" id="AP012029">
    <property type="protein sequence ID" value="BAJ62760.1"/>
    <property type="molecule type" value="Genomic_DNA"/>
</dbReference>
<dbReference type="AlphaFoldDB" id="E8N2F4"/>
<dbReference type="Gene3D" id="3.30.420.40">
    <property type="match status" value="2"/>
</dbReference>
<dbReference type="PANTHER" id="PTHR32432:SF3">
    <property type="entry name" value="ETHANOLAMINE UTILIZATION PROTEIN EUTJ"/>
    <property type="match status" value="1"/>
</dbReference>
<dbReference type="InterPro" id="IPR050696">
    <property type="entry name" value="FtsA/MreB"/>
</dbReference>
<dbReference type="Proteomes" id="UP000008922">
    <property type="component" value="Chromosome"/>
</dbReference>
<protein>
    <submittedName>
        <fullName evidence="1">Ethanolamine utilization protein EutJ</fullName>
    </submittedName>
</protein>
<evidence type="ECO:0000313" key="2">
    <source>
        <dbReference type="Proteomes" id="UP000008922"/>
    </source>
</evidence>
<gene>
    <name evidence="1" type="primary">eutJ</name>
    <name evidence="1" type="ordered locus">ANT_07260</name>
</gene>
<dbReference type="OrthoDB" id="306538at2"/>
<evidence type="ECO:0000313" key="1">
    <source>
        <dbReference type="EMBL" id="BAJ62760.1"/>
    </source>
</evidence>
<dbReference type="Pfam" id="PF11104">
    <property type="entry name" value="PilM_2"/>
    <property type="match status" value="1"/>
</dbReference>
<dbReference type="InterPro" id="IPR013366">
    <property type="entry name" value="EutJ"/>
</dbReference>
<dbReference type="PANTHER" id="PTHR32432">
    <property type="entry name" value="CELL DIVISION PROTEIN FTSA-RELATED"/>
    <property type="match status" value="1"/>
</dbReference>
<dbReference type="HOGENOM" id="CLU_088869_0_0_0"/>
<dbReference type="CDD" id="cd24047">
    <property type="entry name" value="ASKHA_NBD_EutJ"/>
    <property type="match status" value="1"/>
</dbReference>
<dbReference type="NCBIfam" id="TIGR02529">
    <property type="entry name" value="EutJ"/>
    <property type="match status" value="1"/>
</dbReference>
<reference evidence="1 2" key="1">
    <citation type="submission" date="2010-12" db="EMBL/GenBank/DDBJ databases">
        <title>Whole genome sequence of Anaerolinea thermophila UNI-1.</title>
        <authorList>
            <person name="Narita-Yamada S."/>
            <person name="Kishi E."/>
            <person name="Watanabe Y."/>
            <person name="Takasaki K."/>
            <person name="Ankai A."/>
            <person name="Oguchi A."/>
            <person name="Fukui S."/>
            <person name="Takahashi M."/>
            <person name="Yashiro I."/>
            <person name="Hosoyama A."/>
            <person name="Sekiguchi Y."/>
            <person name="Hanada S."/>
            <person name="Fujita N."/>
        </authorList>
    </citation>
    <scope>NUCLEOTIDE SEQUENCE [LARGE SCALE GENOMIC DNA]</scope>
    <source>
        <strain evidence="2">DSM 14523 / JCM 11388 / NBRC 100420 / UNI-1</strain>
    </source>
</reference>
<proteinExistence type="predicted"/>